<evidence type="ECO:0000256" key="9">
    <source>
        <dbReference type="ARBA" id="ARBA00023224"/>
    </source>
</evidence>
<dbReference type="Proteomes" id="UP001050691">
    <property type="component" value="Unassembled WGS sequence"/>
</dbReference>
<feature type="transmembrane region" description="Helical" evidence="11">
    <location>
        <begin position="248"/>
        <end position="268"/>
    </location>
</feature>
<dbReference type="EMBL" id="BPWL01000004">
    <property type="protein sequence ID" value="GJJ09331.1"/>
    <property type="molecule type" value="Genomic_DNA"/>
</dbReference>
<dbReference type="InterPro" id="IPR001499">
    <property type="entry name" value="GPCR_STE3"/>
</dbReference>
<dbReference type="GO" id="GO:0005886">
    <property type="term" value="C:plasma membrane"/>
    <property type="evidence" value="ECO:0007669"/>
    <property type="project" value="TreeGrafter"/>
</dbReference>
<evidence type="ECO:0000256" key="4">
    <source>
        <dbReference type="ARBA" id="ARBA00022692"/>
    </source>
</evidence>
<keyword evidence="7 11" id="KW-0472">Membrane</keyword>
<comment type="similarity">
    <text evidence="2">Belongs to the G-protein coupled receptor 4 family.</text>
</comment>
<keyword evidence="13" id="KW-1185">Reference proteome</keyword>
<comment type="caution">
    <text evidence="12">The sequence shown here is derived from an EMBL/GenBank/DDBJ whole genome shotgun (WGS) entry which is preliminary data.</text>
</comment>
<dbReference type="PRINTS" id="PR00899">
    <property type="entry name" value="GPCRSTE3"/>
</dbReference>
<sequence>MGHPIYPTVCFLVIPFVCASLRSHIRSRNIAVVSLILWVAVLAFIRGVNAIVWYGNVDIRLLVWCDITTKIAIGWTIAIPLTMLCLLKHLENIASNRQAVMTAKDKRRHYCVQGHRFDIYEDFGCYPNTYLSVPALILIYIPPFIVSFISMIYAVLALRHFFHRRVIFSSILKSSNSTLSQTHYFRLMALAIVECLWDTGLNSWVLSLNIKAGLRPWISWENVHVDFSRIDQIPWILIPESQVRNIVIPWWILPISAIGVFFFFAFGAEAKADYLSAWKFIKTKIFRRPDAKRRSIGDLPIDSPLPVTRLSKYLDEKDSKVSKGSTNAPWEKIKLDISQTASFSSSNDGYSPSPLSTTSLVGEKEKIISLSPVKEPARTFQPQRPAPAPALDLGPSRNPTPELRVMGPFEVNTSRPSLVIDDTSSYVASSDSRRGSESKI</sequence>
<feature type="transmembrane region" description="Helical" evidence="11">
    <location>
        <begin position="30"/>
        <end position="54"/>
    </location>
</feature>
<evidence type="ECO:0008006" key="14">
    <source>
        <dbReference type="Google" id="ProtNLM"/>
    </source>
</evidence>
<dbReference type="Pfam" id="PF02076">
    <property type="entry name" value="STE3"/>
    <property type="match status" value="2"/>
</dbReference>
<evidence type="ECO:0000313" key="12">
    <source>
        <dbReference type="EMBL" id="GJJ09331.1"/>
    </source>
</evidence>
<evidence type="ECO:0000256" key="11">
    <source>
        <dbReference type="SAM" id="Phobius"/>
    </source>
</evidence>
<keyword evidence="8" id="KW-0675">Receptor</keyword>
<feature type="compositionally biased region" description="Polar residues" evidence="10">
    <location>
        <begin position="411"/>
        <end position="430"/>
    </location>
</feature>
<gene>
    <name evidence="12" type="ORF">Clacol_003553</name>
</gene>
<keyword evidence="3" id="KW-0589">Pheromone response</keyword>
<keyword evidence="6" id="KW-0297">G-protein coupled receptor</keyword>
<dbReference type="AlphaFoldDB" id="A0AAV5A3V1"/>
<comment type="subcellular location">
    <subcellularLocation>
        <location evidence="1">Membrane</location>
        <topology evidence="1">Multi-pass membrane protein</topology>
    </subcellularLocation>
</comment>
<proteinExistence type="inferred from homology"/>
<keyword evidence="5 11" id="KW-1133">Transmembrane helix</keyword>
<feature type="compositionally biased region" description="Basic and acidic residues" evidence="10">
    <location>
        <begin position="431"/>
        <end position="440"/>
    </location>
</feature>
<evidence type="ECO:0000256" key="10">
    <source>
        <dbReference type="SAM" id="MobiDB-lite"/>
    </source>
</evidence>
<evidence type="ECO:0000256" key="2">
    <source>
        <dbReference type="ARBA" id="ARBA00011085"/>
    </source>
</evidence>
<evidence type="ECO:0000256" key="1">
    <source>
        <dbReference type="ARBA" id="ARBA00004141"/>
    </source>
</evidence>
<feature type="region of interest" description="Disordered" evidence="10">
    <location>
        <begin position="376"/>
        <end position="440"/>
    </location>
</feature>
<dbReference type="GO" id="GO:0000750">
    <property type="term" value="P:pheromone-dependent signal transduction involved in conjugation with cellular fusion"/>
    <property type="evidence" value="ECO:0007669"/>
    <property type="project" value="TreeGrafter"/>
</dbReference>
<keyword evidence="4 11" id="KW-0812">Transmembrane</keyword>
<evidence type="ECO:0000313" key="13">
    <source>
        <dbReference type="Proteomes" id="UP001050691"/>
    </source>
</evidence>
<evidence type="ECO:0000256" key="3">
    <source>
        <dbReference type="ARBA" id="ARBA00022507"/>
    </source>
</evidence>
<feature type="transmembrane region" description="Helical" evidence="11">
    <location>
        <begin position="6"/>
        <end position="23"/>
    </location>
</feature>
<accession>A0AAV5A3V1</accession>
<reference evidence="12" key="1">
    <citation type="submission" date="2021-10" db="EMBL/GenBank/DDBJ databases">
        <title>De novo Genome Assembly of Clathrus columnatus (Basidiomycota, Fungi) Using Illumina and Nanopore Sequence Data.</title>
        <authorList>
            <person name="Ogiso-Tanaka E."/>
            <person name="Itagaki H."/>
            <person name="Hosoya T."/>
            <person name="Hosaka K."/>
        </authorList>
    </citation>
    <scope>NUCLEOTIDE SEQUENCE</scope>
    <source>
        <strain evidence="12">MO-923</strain>
    </source>
</reference>
<evidence type="ECO:0000256" key="5">
    <source>
        <dbReference type="ARBA" id="ARBA00022989"/>
    </source>
</evidence>
<evidence type="ECO:0000256" key="7">
    <source>
        <dbReference type="ARBA" id="ARBA00023136"/>
    </source>
</evidence>
<organism evidence="12 13">
    <name type="scientific">Clathrus columnatus</name>
    <dbReference type="NCBI Taxonomy" id="1419009"/>
    <lineage>
        <taxon>Eukaryota</taxon>
        <taxon>Fungi</taxon>
        <taxon>Dikarya</taxon>
        <taxon>Basidiomycota</taxon>
        <taxon>Agaricomycotina</taxon>
        <taxon>Agaricomycetes</taxon>
        <taxon>Phallomycetidae</taxon>
        <taxon>Phallales</taxon>
        <taxon>Clathraceae</taxon>
        <taxon>Clathrus</taxon>
    </lineage>
</organism>
<dbReference type="CDD" id="cd14966">
    <property type="entry name" value="7tmD_STE3"/>
    <property type="match status" value="1"/>
</dbReference>
<dbReference type="GO" id="GO:0004932">
    <property type="term" value="F:mating-type factor pheromone receptor activity"/>
    <property type="evidence" value="ECO:0007669"/>
    <property type="project" value="InterPro"/>
</dbReference>
<evidence type="ECO:0000256" key="8">
    <source>
        <dbReference type="ARBA" id="ARBA00023170"/>
    </source>
</evidence>
<dbReference type="PANTHER" id="PTHR28097:SF1">
    <property type="entry name" value="PHEROMONE A FACTOR RECEPTOR"/>
    <property type="match status" value="1"/>
</dbReference>
<dbReference type="PANTHER" id="PTHR28097">
    <property type="entry name" value="PHEROMONE A FACTOR RECEPTOR"/>
    <property type="match status" value="1"/>
</dbReference>
<evidence type="ECO:0000256" key="6">
    <source>
        <dbReference type="ARBA" id="ARBA00023040"/>
    </source>
</evidence>
<keyword evidence="9" id="KW-0807">Transducer</keyword>
<name>A0AAV5A3V1_9AGAM</name>
<feature type="transmembrane region" description="Helical" evidence="11">
    <location>
        <begin position="137"/>
        <end position="162"/>
    </location>
</feature>
<protein>
    <recommendedName>
        <fullName evidence="14">Pheromone receptor</fullName>
    </recommendedName>
</protein>